<reference evidence="7 8" key="1">
    <citation type="submission" date="2020-08" db="EMBL/GenBank/DDBJ databases">
        <title>Plant Genome Project.</title>
        <authorList>
            <person name="Zhang R.-G."/>
        </authorList>
    </citation>
    <scope>NUCLEOTIDE SEQUENCE [LARGE SCALE GENOMIC DNA]</scope>
    <source>
        <tissue evidence="7">Rhizome</tissue>
    </source>
</reference>
<comment type="similarity">
    <text evidence="6">Belongs to the SOFL plant protein family.</text>
</comment>
<comment type="caution">
    <text evidence="7">The sequence shown here is derived from an EMBL/GenBank/DDBJ whole genome shotgun (WGS) entry which is preliminary data.</text>
</comment>
<name>A0A8J5KPL9_ZINOF</name>
<keyword evidence="8" id="KW-1185">Reference proteome</keyword>
<evidence type="ECO:0000256" key="5">
    <source>
        <dbReference type="ARBA" id="ARBA00023242"/>
    </source>
</evidence>
<sequence length="124" mass="13745">MSSECSSGCQSGWTTYFVHSSEDGESFRRVEEEDLSMISDASSGPQHFNEVNGNGYCYLYSALLPADGGKKKRTLVEPQQIQRSSVLDDTASSHLLTNSKACSPHLFCSLFFPLLYPSLYEITE</sequence>
<keyword evidence="2" id="KW-0963">Cytoplasm</keyword>
<dbReference type="PANTHER" id="PTHR33347">
    <property type="entry name" value="OSJNBA0091C07.3 PROTEIN"/>
    <property type="match status" value="1"/>
</dbReference>
<keyword evidence="3" id="KW-0203">Cytokinin biosynthesis</keyword>
<accession>A0A8J5KPL9</accession>
<dbReference type="PANTHER" id="PTHR33347:SF1">
    <property type="entry name" value="PROTEIN SOB FIVE-LIKE 5"/>
    <property type="match status" value="1"/>
</dbReference>
<evidence type="ECO:0000256" key="4">
    <source>
        <dbReference type="ARBA" id="ARBA00022864"/>
    </source>
</evidence>
<proteinExistence type="inferred from homology"/>
<evidence type="ECO:0000256" key="1">
    <source>
        <dbReference type="ARBA" id="ARBA00004496"/>
    </source>
</evidence>
<evidence type="ECO:0000256" key="6">
    <source>
        <dbReference type="ARBA" id="ARBA00024199"/>
    </source>
</evidence>
<organism evidence="7 8">
    <name type="scientific">Zingiber officinale</name>
    <name type="common">Ginger</name>
    <name type="synonym">Amomum zingiber</name>
    <dbReference type="NCBI Taxonomy" id="94328"/>
    <lineage>
        <taxon>Eukaryota</taxon>
        <taxon>Viridiplantae</taxon>
        <taxon>Streptophyta</taxon>
        <taxon>Embryophyta</taxon>
        <taxon>Tracheophyta</taxon>
        <taxon>Spermatophyta</taxon>
        <taxon>Magnoliopsida</taxon>
        <taxon>Liliopsida</taxon>
        <taxon>Zingiberales</taxon>
        <taxon>Zingiberaceae</taxon>
        <taxon>Zingiber</taxon>
    </lineage>
</organism>
<dbReference type="EMBL" id="JACMSC010000015">
    <property type="protein sequence ID" value="KAG6484505.1"/>
    <property type="molecule type" value="Genomic_DNA"/>
</dbReference>
<dbReference type="AlphaFoldDB" id="A0A8J5KPL9"/>
<dbReference type="GO" id="GO:0009736">
    <property type="term" value="P:cytokinin-activated signaling pathway"/>
    <property type="evidence" value="ECO:0007669"/>
    <property type="project" value="UniProtKB-KW"/>
</dbReference>
<evidence type="ECO:0000256" key="2">
    <source>
        <dbReference type="ARBA" id="ARBA00022490"/>
    </source>
</evidence>
<comment type="subcellular location">
    <subcellularLocation>
        <location evidence="1">Cytoplasm</location>
    </subcellularLocation>
</comment>
<evidence type="ECO:0000256" key="3">
    <source>
        <dbReference type="ARBA" id="ARBA00022712"/>
    </source>
</evidence>
<evidence type="ECO:0000313" key="7">
    <source>
        <dbReference type="EMBL" id="KAG6484505.1"/>
    </source>
</evidence>
<dbReference type="Proteomes" id="UP000734854">
    <property type="component" value="Unassembled WGS sequence"/>
</dbReference>
<keyword evidence="5" id="KW-0539">Nucleus</keyword>
<keyword evidence="4" id="KW-0932">Cytokinin signaling pathway</keyword>
<dbReference type="GO" id="GO:0005737">
    <property type="term" value="C:cytoplasm"/>
    <property type="evidence" value="ECO:0007669"/>
    <property type="project" value="UniProtKB-SubCell"/>
</dbReference>
<evidence type="ECO:0000313" key="8">
    <source>
        <dbReference type="Proteomes" id="UP000734854"/>
    </source>
</evidence>
<dbReference type="InterPro" id="IPR044670">
    <property type="entry name" value="SOFL"/>
</dbReference>
<dbReference type="GO" id="GO:0009691">
    <property type="term" value="P:cytokinin biosynthetic process"/>
    <property type="evidence" value="ECO:0007669"/>
    <property type="project" value="UniProtKB-KW"/>
</dbReference>
<protein>
    <submittedName>
        <fullName evidence="7">Uncharacterized protein</fullName>
    </submittedName>
</protein>
<gene>
    <name evidence="7" type="ORF">ZIOFF_053023</name>
</gene>